<keyword evidence="5" id="KW-0680">Restriction system</keyword>
<dbReference type="InterPro" id="IPR050390">
    <property type="entry name" value="C5-Methyltransferase"/>
</dbReference>
<dbReference type="EC" id="2.1.1.37" evidence="1"/>
<dbReference type="InterPro" id="IPR029063">
    <property type="entry name" value="SAM-dependent_MTases_sf"/>
</dbReference>
<dbReference type="GO" id="GO:0003677">
    <property type="term" value="F:DNA binding"/>
    <property type="evidence" value="ECO:0007669"/>
    <property type="project" value="TreeGrafter"/>
</dbReference>
<gene>
    <name evidence="7" type="ORF">H8D24_04390</name>
</gene>
<proteinExistence type="predicted"/>
<evidence type="ECO:0000256" key="2">
    <source>
        <dbReference type="ARBA" id="ARBA00022603"/>
    </source>
</evidence>
<reference evidence="7 8" key="1">
    <citation type="submission" date="2020-08" db="EMBL/GenBank/DDBJ databases">
        <title>Bridging the membrane lipid divide: bacteria of the FCB group superphylum have the potential to synthesize archaeal ether lipids.</title>
        <authorList>
            <person name="Villanueva L."/>
            <person name="Von Meijenfeldt F.A.B."/>
            <person name="Westbye A.B."/>
            <person name="Yadav S."/>
            <person name="Hopmans E.C."/>
            <person name="Dutilh B.E."/>
            <person name="Sinninghe Damste J.S."/>
        </authorList>
    </citation>
    <scope>NUCLEOTIDE SEQUENCE [LARGE SCALE GENOMIC DNA]</scope>
    <source>
        <strain evidence="7">NIOZ-UU100</strain>
    </source>
</reference>
<dbReference type="PANTHER" id="PTHR10629:SF52">
    <property type="entry name" value="DNA (CYTOSINE-5)-METHYLTRANSFERASE 1"/>
    <property type="match status" value="1"/>
</dbReference>
<organism evidence="7 8">
    <name type="scientific">Candidatus Thiopontia autotrophica</name>
    <dbReference type="NCBI Taxonomy" id="2841688"/>
    <lineage>
        <taxon>Bacteria</taxon>
        <taxon>Pseudomonadati</taxon>
        <taxon>Pseudomonadota</taxon>
        <taxon>Gammaproteobacteria</taxon>
        <taxon>Candidatus Thiopontia</taxon>
    </lineage>
</organism>
<dbReference type="GO" id="GO:0003886">
    <property type="term" value="F:DNA (cytosine-5-)-methyltransferase activity"/>
    <property type="evidence" value="ECO:0007669"/>
    <property type="project" value="UniProtKB-EC"/>
</dbReference>
<keyword evidence="2 7" id="KW-0489">Methyltransferase</keyword>
<dbReference type="PANTHER" id="PTHR10629">
    <property type="entry name" value="CYTOSINE-SPECIFIC METHYLTRANSFERASE"/>
    <property type="match status" value="1"/>
</dbReference>
<evidence type="ECO:0000256" key="1">
    <source>
        <dbReference type="ARBA" id="ARBA00011975"/>
    </source>
</evidence>
<evidence type="ECO:0000256" key="5">
    <source>
        <dbReference type="ARBA" id="ARBA00022747"/>
    </source>
</evidence>
<name>A0A8J6TQ85_9GAMM</name>
<evidence type="ECO:0000256" key="4">
    <source>
        <dbReference type="ARBA" id="ARBA00022691"/>
    </source>
</evidence>
<dbReference type="SUPFAM" id="SSF53335">
    <property type="entry name" value="S-adenosyl-L-methionine-dependent methyltransferases"/>
    <property type="match status" value="1"/>
</dbReference>
<dbReference type="GO" id="GO:0032259">
    <property type="term" value="P:methylation"/>
    <property type="evidence" value="ECO:0007669"/>
    <property type="project" value="UniProtKB-KW"/>
</dbReference>
<dbReference type="InterPro" id="IPR001525">
    <property type="entry name" value="C5_MeTfrase"/>
</dbReference>
<evidence type="ECO:0000256" key="3">
    <source>
        <dbReference type="ARBA" id="ARBA00022679"/>
    </source>
</evidence>
<dbReference type="GO" id="GO:0009307">
    <property type="term" value="P:DNA restriction-modification system"/>
    <property type="evidence" value="ECO:0007669"/>
    <property type="project" value="UniProtKB-KW"/>
</dbReference>
<keyword evidence="3" id="KW-0808">Transferase</keyword>
<comment type="caution">
    <text evidence="7">The sequence shown here is derived from an EMBL/GenBank/DDBJ whole genome shotgun (WGS) entry which is preliminary data.</text>
</comment>
<accession>A0A8J6TQ85</accession>
<protein>
    <recommendedName>
        <fullName evidence="1">DNA (cytosine-5-)-methyltransferase</fullName>
        <ecNumber evidence="1">2.1.1.37</ecNumber>
    </recommendedName>
</protein>
<dbReference type="AlphaFoldDB" id="A0A8J6TQ85"/>
<dbReference type="Proteomes" id="UP000654401">
    <property type="component" value="Unassembled WGS sequence"/>
</dbReference>
<comment type="catalytic activity">
    <reaction evidence="6">
        <text>a 2'-deoxycytidine in DNA + S-adenosyl-L-methionine = a 5-methyl-2'-deoxycytidine in DNA + S-adenosyl-L-homocysteine + H(+)</text>
        <dbReference type="Rhea" id="RHEA:13681"/>
        <dbReference type="Rhea" id="RHEA-COMP:11369"/>
        <dbReference type="Rhea" id="RHEA-COMP:11370"/>
        <dbReference type="ChEBI" id="CHEBI:15378"/>
        <dbReference type="ChEBI" id="CHEBI:57856"/>
        <dbReference type="ChEBI" id="CHEBI:59789"/>
        <dbReference type="ChEBI" id="CHEBI:85452"/>
        <dbReference type="ChEBI" id="CHEBI:85454"/>
        <dbReference type="EC" id="2.1.1.37"/>
    </reaction>
</comment>
<dbReference type="GO" id="GO:0044027">
    <property type="term" value="P:negative regulation of gene expression via chromosomal CpG island methylation"/>
    <property type="evidence" value="ECO:0007669"/>
    <property type="project" value="TreeGrafter"/>
</dbReference>
<evidence type="ECO:0000313" key="8">
    <source>
        <dbReference type="Proteomes" id="UP000654401"/>
    </source>
</evidence>
<dbReference type="EMBL" id="JACNFK010000024">
    <property type="protein sequence ID" value="MBC8519631.1"/>
    <property type="molecule type" value="Genomic_DNA"/>
</dbReference>
<sequence length="225" mass="25150">MKLQLFTVTGATCQWIAVLGLQVGERCILTGKELKGVGSGGAQCQDGQFWGDFINPFHLALNGGASLDRRKRLAKWVVDPKLKVVLNHEARGHMNTDLERYLFVSSYGKAMGYSPSSSSFPKFLAPDHTSWKSGKFADRFRVQLADEPSTTITSHISKDGHYFIHPDPLQCRSLTVREAARLQTFPDNYIFMGNRTEQYVQVGNAVPPYLAFQIAEVVHDLIIQC</sequence>
<keyword evidence="4" id="KW-0949">S-adenosyl-L-methionine</keyword>
<dbReference type="Pfam" id="PF00145">
    <property type="entry name" value="DNA_methylase"/>
    <property type="match status" value="1"/>
</dbReference>
<evidence type="ECO:0000313" key="7">
    <source>
        <dbReference type="EMBL" id="MBC8519631.1"/>
    </source>
</evidence>
<evidence type="ECO:0000256" key="6">
    <source>
        <dbReference type="ARBA" id="ARBA00047422"/>
    </source>
</evidence>
<dbReference type="Gene3D" id="3.90.120.10">
    <property type="entry name" value="DNA Methylase, subunit A, domain 2"/>
    <property type="match status" value="1"/>
</dbReference>